<feature type="transmembrane region" description="Helical" evidence="1">
    <location>
        <begin position="228"/>
        <end position="253"/>
    </location>
</feature>
<feature type="transmembrane region" description="Helical" evidence="1">
    <location>
        <begin position="190"/>
        <end position="216"/>
    </location>
</feature>
<dbReference type="AlphaFoldDB" id="F0T0S0"/>
<feature type="transmembrane region" description="Helical" evidence="1">
    <location>
        <begin position="129"/>
        <end position="151"/>
    </location>
</feature>
<sequence length="385" mass="41382">MKKEYWLGIVIMFILAFWAIPVLAETTETVDLAEEIDLSQFKGFLDQVDRDTQQTLPSLSLSNIFEGLKSGSIELSVQDILQQIFSAAIKEFLKNIPLVSKLLVLAILCAVINQLQTTFTGEVSKLSKLLTYFVLAGMALVSFQSAISIGISAIDRMVSFMQAVLPVMYTILLAMGNITSGALFKPLVMGSLVFLATIVKSIVLPLFLVSAVLRVFNHISGQFKLSKLAGLLEFGGKTAIGFIMTVFLGVMTIQGATGGVADSVTLRTAKYSADLVPVVGKYFKDAVELVASSGLILKSAVGIIALLAIILYTLSPIIQIIAMIITFKLSAALVEPLGEQELAESLQDIAKGLLQICITVAAVSVMFFITLSIIIGVGDLTVMLR</sequence>
<dbReference type="STRING" id="645991.Sgly_1913"/>
<gene>
    <name evidence="2" type="ordered locus">Sgly_1913</name>
</gene>
<keyword evidence="3" id="KW-1185">Reference proteome</keyword>
<organism evidence="2 3">
    <name type="scientific">Syntrophobotulus glycolicus (strain DSM 8271 / FlGlyR)</name>
    <dbReference type="NCBI Taxonomy" id="645991"/>
    <lineage>
        <taxon>Bacteria</taxon>
        <taxon>Bacillati</taxon>
        <taxon>Bacillota</taxon>
        <taxon>Clostridia</taxon>
        <taxon>Eubacteriales</taxon>
        <taxon>Desulfitobacteriaceae</taxon>
        <taxon>Syntrophobotulus</taxon>
    </lineage>
</organism>
<feature type="transmembrane region" description="Helical" evidence="1">
    <location>
        <begin position="163"/>
        <end position="184"/>
    </location>
</feature>
<dbReference type="Pfam" id="PF09546">
    <property type="entry name" value="Spore_III_AE"/>
    <property type="match status" value="1"/>
</dbReference>
<keyword evidence="1" id="KW-0812">Transmembrane</keyword>
<feature type="transmembrane region" description="Helical" evidence="1">
    <location>
        <begin position="98"/>
        <end position="117"/>
    </location>
</feature>
<feature type="transmembrane region" description="Helical" evidence="1">
    <location>
        <begin position="353"/>
        <end position="377"/>
    </location>
</feature>
<dbReference type="RefSeq" id="WP_013625077.1">
    <property type="nucleotide sequence ID" value="NC_015172.1"/>
</dbReference>
<dbReference type="KEGG" id="sgy:Sgly_1913"/>
<dbReference type="EMBL" id="CP002547">
    <property type="protein sequence ID" value="ADY56209.1"/>
    <property type="molecule type" value="Genomic_DNA"/>
</dbReference>
<name>F0T0S0_SYNGF</name>
<dbReference type="OrthoDB" id="1706761at2"/>
<accession>F0T0S0</accession>
<proteinExistence type="predicted"/>
<evidence type="ECO:0000313" key="3">
    <source>
        <dbReference type="Proteomes" id="UP000007488"/>
    </source>
</evidence>
<evidence type="ECO:0000313" key="2">
    <source>
        <dbReference type="EMBL" id="ADY56209.1"/>
    </source>
</evidence>
<keyword evidence="1" id="KW-1133">Transmembrane helix</keyword>
<reference evidence="2 3" key="1">
    <citation type="journal article" date="2011" name="Stand. Genomic Sci.">
        <title>Complete genome sequence of Syntrophobotulus glycolicus type strain (FlGlyR).</title>
        <authorList>
            <person name="Han C."/>
            <person name="Mwirichia R."/>
            <person name="Chertkov O."/>
            <person name="Held B."/>
            <person name="Lapidus A."/>
            <person name="Nolan M."/>
            <person name="Lucas S."/>
            <person name="Hammon N."/>
            <person name="Deshpande S."/>
            <person name="Cheng J.F."/>
            <person name="Tapia R."/>
            <person name="Goodwin L."/>
            <person name="Pitluck S."/>
            <person name="Huntemann M."/>
            <person name="Liolios K."/>
            <person name="Ivanova N."/>
            <person name="Pagani I."/>
            <person name="Mavromatis K."/>
            <person name="Ovchinikova G."/>
            <person name="Pati A."/>
            <person name="Chen A."/>
            <person name="Palaniappan K."/>
            <person name="Land M."/>
            <person name="Hauser L."/>
            <person name="Brambilla E.M."/>
            <person name="Rohde M."/>
            <person name="Spring S."/>
            <person name="Sikorski J."/>
            <person name="Goker M."/>
            <person name="Woyke T."/>
            <person name="Bristow J."/>
            <person name="Eisen J.A."/>
            <person name="Markowitz V."/>
            <person name="Hugenholtz P."/>
            <person name="Kyrpides N.C."/>
            <person name="Klenk H.P."/>
            <person name="Detter J.C."/>
        </authorList>
    </citation>
    <scope>NUCLEOTIDE SEQUENCE [LARGE SCALE GENOMIC DNA]</scope>
    <source>
        <strain evidence="3">DSM 8271 / FlGlyR</strain>
    </source>
</reference>
<dbReference type="HOGENOM" id="CLU_046838_1_1_9"/>
<protein>
    <submittedName>
        <fullName evidence="2">Stage III sporulation protein AE</fullName>
    </submittedName>
</protein>
<dbReference type="NCBIfam" id="TIGR02829">
    <property type="entry name" value="spore_III_AE"/>
    <property type="match status" value="1"/>
</dbReference>
<keyword evidence="1" id="KW-0472">Membrane</keyword>
<reference evidence="3" key="2">
    <citation type="submission" date="2011-02" db="EMBL/GenBank/DDBJ databases">
        <title>The complete genome of Syntrophobotulus glycolicus DSM 8271.</title>
        <authorList>
            <person name="Lucas S."/>
            <person name="Copeland A."/>
            <person name="Lapidus A."/>
            <person name="Bruce D."/>
            <person name="Goodwin L."/>
            <person name="Pitluck S."/>
            <person name="Kyrpides N."/>
            <person name="Mavromatis K."/>
            <person name="Pagani I."/>
            <person name="Ivanova N."/>
            <person name="Mikhailova N."/>
            <person name="Chertkov O."/>
            <person name="Held B."/>
            <person name="Detter J.C."/>
            <person name="Tapia R."/>
            <person name="Han C."/>
            <person name="Land M."/>
            <person name="Hauser L."/>
            <person name="Markowitz V."/>
            <person name="Cheng J.-F."/>
            <person name="Hugenholtz P."/>
            <person name="Woyke T."/>
            <person name="Wu D."/>
            <person name="Spring S."/>
            <person name="Schroeder M."/>
            <person name="Brambilla E."/>
            <person name="Klenk H.-P."/>
            <person name="Eisen J.A."/>
        </authorList>
    </citation>
    <scope>NUCLEOTIDE SEQUENCE [LARGE SCALE GENOMIC DNA]</scope>
    <source>
        <strain evidence="3">DSM 8271 / FlGlyR</strain>
    </source>
</reference>
<evidence type="ECO:0000256" key="1">
    <source>
        <dbReference type="SAM" id="Phobius"/>
    </source>
</evidence>
<dbReference type="eggNOG" id="ENOG502Z7PW">
    <property type="taxonomic scope" value="Bacteria"/>
</dbReference>
<dbReference type="InterPro" id="IPR014194">
    <property type="entry name" value="Spore_III_AE"/>
</dbReference>
<dbReference type="Proteomes" id="UP000007488">
    <property type="component" value="Chromosome"/>
</dbReference>
<feature type="transmembrane region" description="Helical" evidence="1">
    <location>
        <begin position="6"/>
        <end position="24"/>
    </location>
</feature>